<keyword evidence="3" id="KW-1185">Reference proteome</keyword>
<dbReference type="CDD" id="cd00085">
    <property type="entry name" value="HNHc"/>
    <property type="match status" value="1"/>
</dbReference>
<proteinExistence type="predicted"/>
<dbReference type="OrthoDB" id="389726at2"/>
<gene>
    <name evidence="2" type="ORF">SMONO_v1c05180</name>
</gene>
<name>A0A2K9LUP0_SPISQ</name>
<dbReference type="RefSeq" id="WP_101780820.1">
    <property type="nucleotide sequence ID" value="NZ_CP025543.1"/>
</dbReference>
<reference evidence="2 3" key="1">
    <citation type="submission" date="2017-12" db="EMBL/GenBank/DDBJ databases">
        <title>Complete genome sequence of Spiroplasma monobiae MQ-1 (ATCC 33825).</title>
        <authorList>
            <person name="Tsai Y.-M."/>
            <person name="Lo W.-S."/>
            <person name="Wu P.-S."/>
            <person name="Cho S.-T."/>
            <person name="Kuo C.-H."/>
        </authorList>
    </citation>
    <scope>NUCLEOTIDE SEQUENCE [LARGE SCALE GENOMIC DNA]</scope>
    <source>
        <strain evidence="2 3">MQ-1</strain>
    </source>
</reference>
<accession>A0A2K9LUP0</accession>
<dbReference type="AlphaFoldDB" id="A0A2K9LUP0"/>
<dbReference type="SMART" id="SM00507">
    <property type="entry name" value="HNHc"/>
    <property type="match status" value="1"/>
</dbReference>
<dbReference type="InterPro" id="IPR002711">
    <property type="entry name" value="HNH"/>
</dbReference>
<dbReference type="InterPro" id="IPR003615">
    <property type="entry name" value="HNH_nuc"/>
</dbReference>
<evidence type="ECO:0000313" key="2">
    <source>
        <dbReference type="EMBL" id="AUM62767.1"/>
    </source>
</evidence>
<dbReference type="Pfam" id="PF01844">
    <property type="entry name" value="HNH"/>
    <property type="match status" value="1"/>
</dbReference>
<dbReference type="Proteomes" id="UP000234790">
    <property type="component" value="Chromosome"/>
</dbReference>
<evidence type="ECO:0000259" key="1">
    <source>
        <dbReference type="SMART" id="SM00507"/>
    </source>
</evidence>
<evidence type="ECO:0000313" key="3">
    <source>
        <dbReference type="Proteomes" id="UP000234790"/>
    </source>
</evidence>
<dbReference type="GO" id="GO:0003676">
    <property type="term" value="F:nucleic acid binding"/>
    <property type="evidence" value="ECO:0007669"/>
    <property type="project" value="InterPro"/>
</dbReference>
<dbReference type="KEGG" id="smoo:SMONO_v1c05180"/>
<protein>
    <recommendedName>
        <fullName evidence="1">HNH nuclease domain-containing protein</fullName>
    </recommendedName>
</protein>
<dbReference type="EMBL" id="CP025543">
    <property type="protein sequence ID" value="AUM62767.1"/>
    <property type="molecule type" value="Genomic_DNA"/>
</dbReference>
<organism evidence="2 3">
    <name type="scientific">Spiroplasma monobiae MQ-1</name>
    <dbReference type="NCBI Taxonomy" id="1336748"/>
    <lineage>
        <taxon>Bacteria</taxon>
        <taxon>Bacillati</taxon>
        <taxon>Mycoplasmatota</taxon>
        <taxon>Mollicutes</taxon>
        <taxon>Entomoplasmatales</taxon>
        <taxon>Spiroplasmataceae</taxon>
        <taxon>Spiroplasma</taxon>
    </lineage>
</organism>
<sequence length="82" mass="9318">MDVYKVWELARKCYCSEDNCLNNHRLCAICNGKLLKAAHQSEQPNSTYAWNIDHKIPKSRGGTNQINNLQITHIECNSKKGG</sequence>
<dbReference type="GO" id="GO:0004519">
    <property type="term" value="F:endonuclease activity"/>
    <property type="evidence" value="ECO:0007669"/>
    <property type="project" value="InterPro"/>
</dbReference>
<dbReference type="Gene3D" id="1.10.30.50">
    <property type="match status" value="1"/>
</dbReference>
<feature type="domain" description="HNH nuclease" evidence="1">
    <location>
        <begin position="25"/>
        <end position="78"/>
    </location>
</feature>
<dbReference type="GO" id="GO:0008270">
    <property type="term" value="F:zinc ion binding"/>
    <property type="evidence" value="ECO:0007669"/>
    <property type="project" value="InterPro"/>
</dbReference>